<accession>A0A4V2QCV5</accession>
<evidence type="ECO:0000313" key="2">
    <source>
        <dbReference type="Proteomes" id="UP000295184"/>
    </source>
</evidence>
<comment type="caution">
    <text evidence="1">The sequence shown here is derived from an EMBL/GenBank/DDBJ whole genome shotgun (WGS) entry which is preliminary data.</text>
</comment>
<evidence type="ECO:0000313" key="1">
    <source>
        <dbReference type="EMBL" id="TCL61747.1"/>
    </source>
</evidence>
<dbReference type="Proteomes" id="UP000295184">
    <property type="component" value="Unassembled WGS sequence"/>
</dbReference>
<proteinExistence type="predicted"/>
<dbReference type="EMBL" id="SLUM01000001">
    <property type="protein sequence ID" value="TCL61747.1"/>
    <property type="molecule type" value="Genomic_DNA"/>
</dbReference>
<organism evidence="1 2">
    <name type="scientific">Allofournierella massiliensis</name>
    <dbReference type="NCBI Taxonomy" id="1650663"/>
    <lineage>
        <taxon>Bacteria</taxon>
        <taxon>Bacillati</taxon>
        <taxon>Bacillota</taxon>
        <taxon>Clostridia</taxon>
        <taxon>Eubacteriales</taxon>
        <taxon>Oscillospiraceae</taxon>
        <taxon>Allofournierella</taxon>
    </lineage>
</organism>
<dbReference type="AlphaFoldDB" id="A0A4V2QCV5"/>
<name>A0A4V2QCV5_9FIRM</name>
<reference evidence="1 2" key="1">
    <citation type="submission" date="2019-03" db="EMBL/GenBank/DDBJ databases">
        <title>Genomic Encyclopedia of Type Strains, Phase IV (KMG-IV): sequencing the most valuable type-strain genomes for metagenomic binning, comparative biology and taxonomic classification.</title>
        <authorList>
            <person name="Goeker M."/>
        </authorList>
    </citation>
    <scope>NUCLEOTIDE SEQUENCE [LARGE SCALE GENOMIC DNA]</scope>
    <source>
        <strain evidence="1 2">DSM 100451</strain>
    </source>
</reference>
<gene>
    <name evidence="1" type="ORF">EDD77_101203</name>
</gene>
<sequence>MPMAAQQEQDPIQRLRQELMAIAMGEKEYPEYGKNGEEMMQLPGLAMRMKAMEMLVKLPDLSAAEPVHRVVLVDDI</sequence>
<protein>
    <submittedName>
        <fullName evidence="1">Uncharacterized protein</fullName>
    </submittedName>
</protein>
<dbReference type="STRING" id="1650663.GCA_001486665_01810"/>